<gene>
    <name evidence="3" type="ORF">R7226_15770</name>
</gene>
<proteinExistence type="predicted"/>
<comment type="caution">
    <text evidence="3">The sequence shown here is derived from an EMBL/GenBank/DDBJ whole genome shotgun (WGS) entry which is preliminary data.</text>
</comment>
<reference evidence="4" key="1">
    <citation type="submission" date="2023-07" db="EMBL/GenBank/DDBJ databases">
        <title>Conexibacter stalactiti sp. nov., isolated from stalactites in a lava cave and emended description of the genus Conexibacter.</title>
        <authorList>
            <person name="Lee S.D."/>
        </authorList>
    </citation>
    <scope>NUCLEOTIDE SEQUENCE [LARGE SCALE GENOMIC DNA]</scope>
    <source>
        <strain evidence="4">KCTC 39840</strain>
    </source>
</reference>
<feature type="region of interest" description="Disordered" evidence="1">
    <location>
        <begin position="132"/>
        <end position="178"/>
    </location>
</feature>
<evidence type="ECO:0000313" key="4">
    <source>
        <dbReference type="Proteomes" id="UP001284601"/>
    </source>
</evidence>
<feature type="chain" id="PRO_5045489880" evidence="2">
    <location>
        <begin position="26"/>
        <end position="178"/>
    </location>
</feature>
<feature type="signal peptide" evidence="2">
    <location>
        <begin position="1"/>
        <end position="25"/>
    </location>
</feature>
<keyword evidence="2" id="KW-0732">Signal</keyword>
<evidence type="ECO:0000256" key="2">
    <source>
        <dbReference type="SAM" id="SignalP"/>
    </source>
</evidence>
<dbReference type="RefSeq" id="WP_318598146.1">
    <property type="nucleotide sequence ID" value="NZ_JAWSTH010000041.1"/>
</dbReference>
<dbReference type="Proteomes" id="UP001284601">
    <property type="component" value="Unassembled WGS sequence"/>
</dbReference>
<protein>
    <submittedName>
        <fullName evidence="3">Uncharacterized protein</fullName>
    </submittedName>
</protein>
<evidence type="ECO:0000313" key="3">
    <source>
        <dbReference type="EMBL" id="MDW5595806.1"/>
    </source>
</evidence>
<name>A0ABU4HR51_9ACTN</name>
<dbReference type="EMBL" id="JAWSTH010000041">
    <property type="protein sequence ID" value="MDW5595806.1"/>
    <property type="molecule type" value="Genomic_DNA"/>
</dbReference>
<feature type="compositionally biased region" description="Basic residues" evidence="1">
    <location>
        <begin position="144"/>
        <end position="163"/>
    </location>
</feature>
<sequence>MVSRLFLAGACALGLAATSAGSAVADVGPVPTARPQLYIPASVQVWSPAGLVRTIDCPTLTADPTCDPGQWPANIDVHVNGDGGYRLLARNGSWFQLGGNQATVDAIDAADAAGGPGAAKVVGGLEELDPWTPSGAAAGARAAKQAKRAARRAAKRSGKRAAKRGGATVARGNGGAQG</sequence>
<evidence type="ECO:0000256" key="1">
    <source>
        <dbReference type="SAM" id="MobiDB-lite"/>
    </source>
</evidence>
<organism evidence="3 4">
    <name type="scientific">Conexibacter stalactiti</name>
    <dbReference type="NCBI Taxonomy" id="1940611"/>
    <lineage>
        <taxon>Bacteria</taxon>
        <taxon>Bacillati</taxon>
        <taxon>Actinomycetota</taxon>
        <taxon>Thermoleophilia</taxon>
        <taxon>Solirubrobacterales</taxon>
        <taxon>Conexibacteraceae</taxon>
        <taxon>Conexibacter</taxon>
    </lineage>
</organism>
<keyword evidence="4" id="KW-1185">Reference proteome</keyword>
<accession>A0ABU4HR51</accession>